<comment type="similarity">
    <text evidence="5">Belongs to the binding-protein-dependent transport system permease family.</text>
</comment>
<protein>
    <submittedName>
        <fullName evidence="7">ABC transporter permease subunit</fullName>
    </submittedName>
</protein>
<feature type="transmembrane region" description="Helical" evidence="5">
    <location>
        <begin position="136"/>
        <end position="154"/>
    </location>
</feature>
<dbReference type="PROSITE" id="PS50928">
    <property type="entry name" value="ABC_TM1"/>
    <property type="match status" value="1"/>
</dbReference>
<dbReference type="Gene3D" id="1.10.3720.10">
    <property type="entry name" value="MetI-like"/>
    <property type="match status" value="1"/>
</dbReference>
<dbReference type="CDD" id="cd06261">
    <property type="entry name" value="TM_PBP2"/>
    <property type="match status" value="1"/>
</dbReference>
<dbReference type="Pfam" id="PF00528">
    <property type="entry name" value="BPD_transp_1"/>
    <property type="match status" value="1"/>
</dbReference>
<evidence type="ECO:0000256" key="2">
    <source>
        <dbReference type="ARBA" id="ARBA00022692"/>
    </source>
</evidence>
<evidence type="ECO:0000259" key="6">
    <source>
        <dbReference type="PROSITE" id="PS50928"/>
    </source>
</evidence>
<dbReference type="Proteomes" id="UP000438914">
    <property type="component" value="Unassembled WGS sequence"/>
</dbReference>
<evidence type="ECO:0000313" key="7">
    <source>
        <dbReference type="EMBL" id="MST83788.1"/>
    </source>
</evidence>
<keyword evidence="5" id="KW-0813">Transport</keyword>
<feature type="domain" description="ABC transmembrane type-1" evidence="6">
    <location>
        <begin position="67"/>
        <end position="270"/>
    </location>
</feature>
<keyword evidence="4 5" id="KW-0472">Membrane</keyword>
<evidence type="ECO:0000313" key="8">
    <source>
        <dbReference type="Proteomes" id="UP000438914"/>
    </source>
</evidence>
<keyword evidence="2 5" id="KW-0812">Transmembrane</keyword>
<evidence type="ECO:0000256" key="1">
    <source>
        <dbReference type="ARBA" id="ARBA00004651"/>
    </source>
</evidence>
<dbReference type="EMBL" id="VUNG01000005">
    <property type="protein sequence ID" value="MST83788.1"/>
    <property type="molecule type" value="Genomic_DNA"/>
</dbReference>
<evidence type="ECO:0000256" key="4">
    <source>
        <dbReference type="ARBA" id="ARBA00023136"/>
    </source>
</evidence>
<feature type="transmembrane region" description="Helical" evidence="5">
    <location>
        <begin position="108"/>
        <end position="130"/>
    </location>
</feature>
<dbReference type="SUPFAM" id="SSF161098">
    <property type="entry name" value="MetI-like"/>
    <property type="match status" value="1"/>
</dbReference>
<dbReference type="PANTHER" id="PTHR42922:SF1">
    <property type="entry name" value="PHOSPHATE TRANSPORT SYSTEM PERMEASE PROTEIN PSTA"/>
    <property type="match status" value="1"/>
</dbReference>
<feature type="transmembrane region" description="Helical" evidence="5">
    <location>
        <begin position="252"/>
        <end position="274"/>
    </location>
</feature>
<reference evidence="7 8" key="1">
    <citation type="submission" date="2019-08" db="EMBL/GenBank/DDBJ databases">
        <title>In-depth cultivation of the pig gut microbiome towards novel bacterial diversity and tailored functional studies.</title>
        <authorList>
            <person name="Wylensek D."/>
            <person name="Hitch T.C.A."/>
            <person name="Clavel T."/>
        </authorList>
    </citation>
    <scope>NUCLEOTIDE SEQUENCE [LARGE SCALE GENOMIC DNA]</scope>
    <source>
        <strain evidence="7 8">LKV-178-WT-2A</strain>
    </source>
</reference>
<keyword evidence="8" id="KW-1185">Reference proteome</keyword>
<evidence type="ECO:0000256" key="3">
    <source>
        <dbReference type="ARBA" id="ARBA00022989"/>
    </source>
</evidence>
<gene>
    <name evidence="7" type="ORF">FYJ73_03710</name>
</gene>
<dbReference type="RefSeq" id="WP_154533367.1">
    <property type="nucleotide sequence ID" value="NZ_VUNG01000005.1"/>
</dbReference>
<dbReference type="AlphaFoldDB" id="A0A7K0KD61"/>
<dbReference type="GO" id="GO:0005886">
    <property type="term" value="C:plasma membrane"/>
    <property type="evidence" value="ECO:0007669"/>
    <property type="project" value="UniProtKB-SubCell"/>
</dbReference>
<name>A0A7K0KD61_9BACT</name>
<dbReference type="InterPro" id="IPR035906">
    <property type="entry name" value="MetI-like_sf"/>
</dbReference>
<dbReference type="GO" id="GO:0055085">
    <property type="term" value="P:transmembrane transport"/>
    <property type="evidence" value="ECO:0007669"/>
    <property type="project" value="InterPro"/>
</dbReference>
<keyword evidence="3 5" id="KW-1133">Transmembrane helix</keyword>
<feature type="transmembrane region" description="Helical" evidence="5">
    <location>
        <begin position="12"/>
        <end position="35"/>
    </location>
</feature>
<feature type="transmembrane region" description="Helical" evidence="5">
    <location>
        <begin position="71"/>
        <end position="96"/>
    </location>
</feature>
<organism evidence="7 8">
    <name type="scientific">Hallella mizrahii</name>
    <dbReference type="NCBI Taxonomy" id="2606637"/>
    <lineage>
        <taxon>Bacteria</taxon>
        <taxon>Pseudomonadati</taxon>
        <taxon>Bacteroidota</taxon>
        <taxon>Bacteroidia</taxon>
        <taxon>Bacteroidales</taxon>
        <taxon>Prevotellaceae</taxon>
        <taxon>Hallella</taxon>
    </lineage>
</organism>
<comment type="subcellular location">
    <subcellularLocation>
        <location evidence="1 5">Cell membrane</location>
        <topology evidence="1 5">Multi-pass membrane protein</topology>
    </subcellularLocation>
</comment>
<evidence type="ECO:0000256" key="5">
    <source>
        <dbReference type="RuleBase" id="RU363032"/>
    </source>
</evidence>
<comment type="caution">
    <text evidence="7">The sequence shown here is derived from an EMBL/GenBank/DDBJ whole genome shotgun (WGS) entry which is preliminary data.</text>
</comment>
<accession>A0A7K0KD61</accession>
<dbReference type="InterPro" id="IPR000515">
    <property type="entry name" value="MetI-like"/>
</dbReference>
<proteinExistence type="inferred from homology"/>
<sequence>MNKLPFYEEKLVKALMYLSVLIVAYCVVSVVGTILQRGLPVLSWQMVSEVPGGGFFIGGKGGFLNAIVGSLYIVGGSTILGLLIALPVVFYLNVYLKPTSRFAAIARLAFDALFGIPSIVYGAFAFTLMVAVGMRASLLGGIIVVTIMIVPMLIRSMDEVAKNIPHGLLESSYSLGSTRIETIGIVLRQIAPAIATATLLSIGRAIGDCAGVMFTAGFSDHIPTSLSQQAATLPLCVFYQLTAPQQSVQDRAYAAAVVLTLIVLVLSLGGRLIMSHFNKNKV</sequence>
<dbReference type="InterPro" id="IPR051408">
    <property type="entry name" value="Phosphate_transprt_permease"/>
</dbReference>
<dbReference type="PANTHER" id="PTHR42922">
    <property type="entry name" value="PHOSPHATE TRANSPORT SYSTEM PERMEASE PROTEIN PSTA"/>
    <property type="match status" value="1"/>
</dbReference>